<reference evidence="2" key="1">
    <citation type="journal article" date="2021" name="PeerJ">
        <title>Extensive microbial diversity within the chicken gut microbiome revealed by metagenomics and culture.</title>
        <authorList>
            <person name="Gilroy R."/>
            <person name="Ravi A."/>
            <person name="Getino M."/>
            <person name="Pursley I."/>
            <person name="Horton D.L."/>
            <person name="Alikhan N.F."/>
            <person name="Baker D."/>
            <person name="Gharbi K."/>
            <person name="Hall N."/>
            <person name="Watson M."/>
            <person name="Adriaenssens E.M."/>
            <person name="Foster-Nyarko E."/>
            <person name="Jarju S."/>
            <person name="Secka A."/>
            <person name="Antonio M."/>
            <person name="Oren A."/>
            <person name="Chaudhuri R.R."/>
            <person name="La Ragione R."/>
            <person name="Hildebrand F."/>
            <person name="Pallen M.J."/>
        </authorList>
    </citation>
    <scope>NUCLEOTIDE SEQUENCE</scope>
    <source>
        <strain evidence="2">CHK194-22301</strain>
    </source>
</reference>
<evidence type="ECO:0000256" key="1">
    <source>
        <dbReference type="SAM" id="MobiDB-lite"/>
    </source>
</evidence>
<dbReference type="EMBL" id="DYXB01000055">
    <property type="protein sequence ID" value="HJF09855.1"/>
    <property type="molecule type" value="Genomic_DNA"/>
</dbReference>
<feature type="compositionally biased region" description="Polar residues" evidence="1">
    <location>
        <begin position="118"/>
        <end position="130"/>
    </location>
</feature>
<feature type="region of interest" description="Disordered" evidence="1">
    <location>
        <begin position="103"/>
        <end position="130"/>
    </location>
</feature>
<protein>
    <submittedName>
        <fullName evidence="2">Uncharacterized protein</fullName>
    </submittedName>
</protein>
<feature type="compositionally biased region" description="Acidic residues" evidence="1">
    <location>
        <begin position="148"/>
        <end position="164"/>
    </location>
</feature>
<dbReference type="AlphaFoldDB" id="A0A921FIL8"/>
<evidence type="ECO:0000313" key="2">
    <source>
        <dbReference type="EMBL" id="HJF09855.1"/>
    </source>
</evidence>
<gene>
    <name evidence="2" type="ORF">K8V23_03510</name>
</gene>
<dbReference type="Proteomes" id="UP000784793">
    <property type="component" value="Unassembled WGS sequence"/>
</dbReference>
<name>A0A921FIL8_9LACO</name>
<organism evidence="2 3">
    <name type="scientific">Lactobacillus crispatus</name>
    <dbReference type="NCBI Taxonomy" id="47770"/>
    <lineage>
        <taxon>Bacteria</taxon>
        <taxon>Bacillati</taxon>
        <taxon>Bacillota</taxon>
        <taxon>Bacilli</taxon>
        <taxon>Lactobacillales</taxon>
        <taxon>Lactobacillaceae</taxon>
        <taxon>Lactobacillus</taxon>
    </lineage>
</organism>
<sequence>MMHLDKHNNLVIDDDDPQLLHEIHKENLQNNRQAIKHNALVKLRKNWESILQEDDIDEYSRLSKLKQLRNDARDELTALFPHSIDEVLAKSIDRIIRKQEKEAGKKTSVISDKDDYQSTKNKLTQTGKQNDLSEHLEHQLKGMHDFSLEEAEGVINNDSEENNM</sequence>
<evidence type="ECO:0000313" key="3">
    <source>
        <dbReference type="Proteomes" id="UP000784793"/>
    </source>
</evidence>
<accession>A0A921FIL8</accession>
<feature type="compositionally biased region" description="Basic and acidic residues" evidence="1">
    <location>
        <begin position="103"/>
        <end position="117"/>
    </location>
</feature>
<comment type="caution">
    <text evidence="2">The sequence shown here is derived from an EMBL/GenBank/DDBJ whole genome shotgun (WGS) entry which is preliminary data.</text>
</comment>
<proteinExistence type="predicted"/>
<feature type="region of interest" description="Disordered" evidence="1">
    <location>
        <begin position="145"/>
        <end position="164"/>
    </location>
</feature>
<reference evidence="2" key="2">
    <citation type="submission" date="2021-09" db="EMBL/GenBank/DDBJ databases">
        <authorList>
            <person name="Gilroy R."/>
        </authorList>
    </citation>
    <scope>NUCLEOTIDE SEQUENCE</scope>
    <source>
        <strain evidence="2">CHK194-22301</strain>
    </source>
</reference>